<sequence>MGFKRMRQILFQIFVTRAAAPPPIELVRTTQRHARARSSGE</sequence>
<protein>
    <submittedName>
        <fullName evidence="1">Uncharacterized protein</fullName>
    </submittedName>
</protein>
<accession>A0A0H3HID3</accession>
<gene>
    <name evidence="1" type="ordered locus">BP1026B_I1021</name>
</gene>
<organism evidence="1 2">
    <name type="scientific">Burkholderia pseudomallei (strain 1026b)</name>
    <dbReference type="NCBI Taxonomy" id="884204"/>
    <lineage>
        <taxon>Bacteria</taxon>
        <taxon>Pseudomonadati</taxon>
        <taxon>Pseudomonadota</taxon>
        <taxon>Betaproteobacteria</taxon>
        <taxon>Burkholderiales</taxon>
        <taxon>Burkholderiaceae</taxon>
        <taxon>Burkholderia</taxon>
        <taxon>pseudomallei group</taxon>
    </lineage>
</organism>
<dbReference type="Proteomes" id="UP000010087">
    <property type="component" value="Chromosome 1"/>
</dbReference>
<proteinExistence type="predicted"/>
<dbReference type="KEGG" id="bpz:BP1026B_I1021"/>
<dbReference type="EMBL" id="CP002833">
    <property type="protein sequence ID" value="AFI65672.1"/>
    <property type="molecule type" value="Genomic_DNA"/>
</dbReference>
<name>A0A0H3HID3_BURP2</name>
<evidence type="ECO:0000313" key="1">
    <source>
        <dbReference type="EMBL" id="AFI65672.1"/>
    </source>
</evidence>
<dbReference type="AlphaFoldDB" id="A0A0H3HID3"/>
<reference evidence="1 2" key="1">
    <citation type="journal article" date="2012" name="PLoS ONE">
        <title>Evolution of Burkholderia pseudomallei in recurrent melioidosis.</title>
        <authorList>
            <person name="Hayden H.S."/>
            <person name="Lim R."/>
            <person name="Brittnacher M.J."/>
            <person name="Sims E.H."/>
            <person name="Ramage E.R."/>
            <person name="Fong C."/>
            <person name="Wu Z."/>
            <person name="Crist E."/>
            <person name="Chang J."/>
            <person name="Zhou Y."/>
            <person name="Radey M."/>
            <person name="Rohmer L."/>
            <person name="Haugen E."/>
            <person name="Gillett W."/>
            <person name="Wuthiekanun V."/>
            <person name="Peacock S.J."/>
            <person name="Kaul R."/>
            <person name="Miller S.I."/>
            <person name="Manoil C."/>
            <person name="Jacobs M.A."/>
        </authorList>
    </citation>
    <scope>NUCLEOTIDE SEQUENCE [LARGE SCALE GENOMIC DNA]</scope>
    <source>
        <strain evidence="1 2">1026b</strain>
    </source>
</reference>
<evidence type="ECO:0000313" key="2">
    <source>
        <dbReference type="Proteomes" id="UP000010087"/>
    </source>
</evidence>